<dbReference type="PANTHER" id="PTHR13817">
    <property type="entry name" value="TITIN"/>
    <property type="match status" value="1"/>
</dbReference>
<dbReference type="FunFam" id="2.60.40.10:FF:000032">
    <property type="entry name" value="palladin isoform X1"/>
    <property type="match status" value="1"/>
</dbReference>
<keyword evidence="3" id="KW-0393">Immunoglobulin domain</keyword>
<dbReference type="EnsemblMetazoa" id="OVOC877.1">
    <property type="protein sequence ID" value="OVOC877.1"/>
    <property type="gene ID" value="WBGene00237686"/>
</dbReference>
<dbReference type="AlphaFoldDB" id="A0A2K6WJC0"/>
<dbReference type="InterPro" id="IPR003599">
    <property type="entry name" value="Ig_sub"/>
</dbReference>
<accession>A0A2K6WJC0</accession>
<evidence type="ECO:0000313" key="7">
    <source>
        <dbReference type="Proteomes" id="UP000024404"/>
    </source>
</evidence>
<evidence type="ECO:0000256" key="3">
    <source>
        <dbReference type="ARBA" id="ARBA00023319"/>
    </source>
</evidence>
<evidence type="ECO:0000256" key="1">
    <source>
        <dbReference type="ARBA" id="ARBA00022737"/>
    </source>
</evidence>
<evidence type="ECO:0000313" key="6">
    <source>
        <dbReference type="EnsemblMetazoa" id="OVOC877.1"/>
    </source>
</evidence>
<proteinExistence type="predicted"/>
<dbReference type="InterPro" id="IPR007110">
    <property type="entry name" value="Ig-like_dom"/>
</dbReference>
<reference evidence="6" key="2">
    <citation type="submission" date="2018-02" db="UniProtKB">
        <authorList>
            <consortium name="EnsemblMetazoa"/>
        </authorList>
    </citation>
    <scope>IDENTIFICATION</scope>
</reference>
<dbReference type="STRING" id="6282.A0A2K6WJC0"/>
<dbReference type="InterPro" id="IPR013783">
    <property type="entry name" value="Ig-like_fold"/>
</dbReference>
<organism evidence="6 7">
    <name type="scientific">Onchocerca volvulus</name>
    <dbReference type="NCBI Taxonomy" id="6282"/>
    <lineage>
        <taxon>Eukaryota</taxon>
        <taxon>Metazoa</taxon>
        <taxon>Ecdysozoa</taxon>
        <taxon>Nematoda</taxon>
        <taxon>Chromadorea</taxon>
        <taxon>Rhabditida</taxon>
        <taxon>Spirurina</taxon>
        <taxon>Spiruromorpha</taxon>
        <taxon>Filarioidea</taxon>
        <taxon>Onchocercidae</taxon>
        <taxon>Onchocerca</taxon>
    </lineage>
</organism>
<dbReference type="Gene3D" id="2.60.40.10">
    <property type="entry name" value="Immunoglobulins"/>
    <property type="match status" value="2"/>
</dbReference>
<dbReference type="OMA" id="TLWCQAE"/>
<dbReference type="Proteomes" id="UP000024404">
    <property type="component" value="Unassembled WGS sequence"/>
</dbReference>
<dbReference type="InterPro" id="IPR058814">
    <property type="entry name" value="ZIG1/7_N"/>
</dbReference>
<keyword evidence="1" id="KW-0677">Repeat</keyword>
<dbReference type="InterPro" id="IPR013098">
    <property type="entry name" value="Ig_I-set"/>
</dbReference>
<dbReference type="Pfam" id="PF07679">
    <property type="entry name" value="I-set"/>
    <property type="match status" value="1"/>
</dbReference>
<name>A0A2K6WJC0_ONCVO</name>
<feature type="domain" description="Ig-like" evidence="5">
    <location>
        <begin position="160"/>
        <end position="265"/>
    </location>
</feature>
<evidence type="ECO:0000256" key="2">
    <source>
        <dbReference type="ARBA" id="ARBA00023157"/>
    </source>
</evidence>
<keyword evidence="4" id="KW-1133">Transmembrane helix</keyword>
<dbReference type="EMBL" id="CMVM020000023">
    <property type="status" value="NOT_ANNOTATED_CDS"/>
    <property type="molecule type" value="Genomic_DNA"/>
</dbReference>
<dbReference type="EnsemblMetazoa" id="OVOC877.2">
    <property type="protein sequence ID" value="OVOC877.2"/>
    <property type="gene ID" value="WBGene00237686"/>
</dbReference>
<evidence type="ECO:0000259" key="5">
    <source>
        <dbReference type="PROSITE" id="PS50835"/>
    </source>
</evidence>
<reference evidence="7" key="1">
    <citation type="submission" date="2013-10" db="EMBL/GenBank/DDBJ databases">
        <title>Genome sequencing of Onchocerca volvulus.</title>
        <authorList>
            <person name="Cotton J."/>
            <person name="Tsai J."/>
            <person name="Stanley E."/>
            <person name="Tracey A."/>
            <person name="Holroyd N."/>
            <person name="Lustigman S."/>
            <person name="Berriman M."/>
        </authorList>
    </citation>
    <scope>NUCLEOTIDE SEQUENCE</scope>
</reference>
<dbReference type="InterPro" id="IPR036179">
    <property type="entry name" value="Ig-like_dom_sf"/>
</dbReference>
<keyword evidence="7" id="KW-1185">Reference proteome</keyword>
<dbReference type="InterPro" id="IPR003598">
    <property type="entry name" value="Ig_sub2"/>
</dbReference>
<dbReference type="SUPFAM" id="SSF48726">
    <property type="entry name" value="Immunoglobulin"/>
    <property type="match status" value="1"/>
</dbReference>
<dbReference type="SMART" id="SM00408">
    <property type="entry name" value="IGc2"/>
    <property type="match status" value="1"/>
</dbReference>
<sequence>MSQVFIVIIQLYYFPYKVAVWKKRMWFSVLSQTKLSLITVQLFVLFLQRFCRAIQAKGNPYAVIMVSSARTSTHNPLRSQENVTLWCQAEDRGIVLPVKSAVFVRKRDGMVLKADISNDHKRSYHYFGLADVADSGNYTCRLTTINGLSVTGSHQVFVRPVVLADTGHFEARKNDPFSFDGSGVTVVRGSSAEISCPVIAFPLPRFSWTKDGKEFTTKDSRVNIKNDGRILINQVNDDDKGVYECTATNEYIVNGHTEAHQVMLARVLRVKSELAWLWPLIVIIIIILLLLLIILFTECRKKRNEQKLLEAEE</sequence>
<feature type="transmembrane region" description="Helical" evidence="4">
    <location>
        <begin position="276"/>
        <end position="297"/>
    </location>
</feature>
<evidence type="ECO:0000256" key="4">
    <source>
        <dbReference type="SAM" id="Phobius"/>
    </source>
</evidence>
<dbReference type="PROSITE" id="PS50835">
    <property type="entry name" value="IG_LIKE"/>
    <property type="match status" value="2"/>
</dbReference>
<dbReference type="InterPro" id="IPR050964">
    <property type="entry name" value="Striated_Muscle_Regulatory"/>
</dbReference>
<dbReference type="PANTHER" id="PTHR13817:SF73">
    <property type="entry name" value="FIBRONECTIN TYPE-III DOMAIN-CONTAINING PROTEIN"/>
    <property type="match status" value="1"/>
</dbReference>
<dbReference type="Pfam" id="PF26428">
    <property type="entry name" value="Zwei_Ig_N"/>
    <property type="match status" value="1"/>
</dbReference>
<feature type="domain" description="Ig-like" evidence="5">
    <location>
        <begin position="60"/>
        <end position="151"/>
    </location>
</feature>
<keyword evidence="4" id="KW-0472">Membrane</keyword>
<protein>
    <recommendedName>
        <fullName evidence="5">Ig-like domain-containing protein</fullName>
    </recommendedName>
</protein>
<keyword evidence="4" id="KW-0812">Transmembrane</keyword>
<keyword evidence="2" id="KW-1015">Disulfide bond</keyword>
<dbReference type="SMART" id="SM00409">
    <property type="entry name" value="IG"/>
    <property type="match status" value="2"/>
</dbReference>